<dbReference type="InterPro" id="IPR012429">
    <property type="entry name" value="HGSNAT_cat"/>
</dbReference>
<evidence type="ECO:0000259" key="2">
    <source>
        <dbReference type="Pfam" id="PF07786"/>
    </source>
</evidence>
<keyword evidence="1" id="KW-0472">Membrane</keyword>
<feature type="transmembrane region" description="Helical" evidence="1">
    <location>
        <begin position="59"/>
        <end position="80"/>
    </location>
</feature>
<evidence type="ECO:0000313" key="3">
    <source>
        <dbReference type="EMBL" id="SDI11174.1"/>
    </source>
</evidence>
<dbReference type="STRING" id="490829.SAMN05421850_101680"/>
<dbReference type="EMBL" id="FNEB01000001">
    <property type="protein sequence ID" value="SDI11174.1"/>
    <property type="molecule type" value="Genomic_DNA"/>
</dbReference>
<sequence length="255" mass="27549">MTFSQTKSMPRDASARRIAIVDIARTAALLGMILFHLVFDLAMFGFLPADTARSAGWPLFSKLVAGSFLGLAGLSLYLAHGSRFRPRAYLKRLIRVVAAALLVTAATYLAQPDFYVYFGILHSIAAASVIGLAFLRAPAVVTLAAAVAAFALPGIFDARGWSIDWPLSLGLSQQIQPAMDFEPVFPWIAPFLIGMALGRIGQYAGIWETLASVASDENRLVRLAAWPGRHSLAVYLVHQPILIGLLQAWMLVAPA</sequence>
<dbReference type="AlphaFoldDB" id="A0A1G8HX38"/>
<dbReference type="Pfam" id="PF07786">
    <property type="entry name" value="HGSNAT_cat"/>
    <property type="match status" value="1"/>
</dbReference>
<keyword evidence="1" id="KW-1133">Transmembrane helix</keyword>
<feature type="transmembrane region" description="Helical" evidence="1">
    <location>
        <begin position="140"/>
        <end position="156"/>
    </location>
</feature>
<evidence type="ECO:0000256" key="1">
    <source>
        <dbReference type="SAM" id="Phobius"/>
    </source>
</evidence>
<organism evidence="3 4">
    <name type="scientific">Lutimaribacter saemankumensis</name>
    <dbReference type="NCBI Taxonomy" id="490829"/>
    <lineage>
        <taxon>Bacteria</taxon>
        <taxon>Pseudomonadati</taxon>
        <taxon>Pseudomonadota</taxon>
        <taxon>Alphaproteobacteria</taxon>
        <taxon>Rhodobacterales</taxon>
        <taxon>Roseobacteraceae</taxon>
        <taxon>Lutimaribacter</taxon>
    </lineage>
</organism>
<accession>A0A1G8HX38</accession>
<keyword evidence="4" id="KW-1185">Reference proteome</keyword>
<feature type="transmembrane region" description="Helical" evidence="1">
    <location>
        <begin position="92"/>
        <end position="110"/>
    </location>
</feature>
<proteinExistence type="predicted"/>
<protein>
    <submittedName>
        <fullName evidence="3">Uncharacterized membrane protein</fullName>
    </submittedName>
</protein>
<gene>
    <name evidence="3" type="ORF">SAMN05421850_101680</name>
</gene>
<evidence type="ECO:0000313" key="4">
    <source>
        <dbReference type="Proteomes" id="UP000199340"/>
    </source>
</evidence>
<reference evidence="3 4" key="1">
    <citation type="submission" date="2016-10" db="EMBL/GenBank/DDBJ databases">
        <authorList>
            <person name="de Groot N.N."/>
        </authorList>
    </citation>
    <scope>NUCLEOTIDE SEQUENCE [LARGE SCALE GENOMIC DNA]</scope>
    <source>
        <strain evidence="3 4">DSM 28010</strain>
    </source>
</reference>
<feature type="transmembrane region" description="Helical" evidence="1">
    <location>
        <begin position="116"/>
        <end position="135"/>
    </location>
</feature>
<feature type="transmembrane region" description="Helical" evidence="1">
    <location>
        <begin position="232"/>
        <end position="252"/>
    </location>
</feature>
<keyword evidence="1" id="KW-0812">Transmembrane</keyword>
<dbReference type="Proteomes" id="UP000199340">
    <property type="component" value="Unassembled WGS sequence"/>
</dbReference>
<feature type="transmembrane region" description="Helical" evidence="1">
    <location>
        <begin position="187"/>
        <end position="211"/>
    </location>
</feature>
<name>A0A1G8HX38_9RHOB</name>
<feature type="transmembrane region" description="Helical" evidence="1">
    <location>
        <begin position="20"/>
        <end position="39"/>
    </location>
</feature>
<feature type="domain" description="Heparan-alpha-glucosaminide N-acetyltransferase catalytic" evidence="2">
    <location>
        <begin position="17"/>
        <end position="240"/>
    </location>
</feature>